<evidence type="ECO:0000313" key="4">
    <source>
        <dbReference type="Proteomes" id="UP001562425"/>
    </source>
</evidence>
<dbReference type="AlphaFoldDB" id="A0ABD1DRT3"/>
<gene>
    <name evidence="3" type="ORF">pipiens_006460</name>
</gene>
<proteinExistence type="predicted"/>
<evidence type="ECO:0000256" key="1">
    <source>
        <dbReference type="SAM" id="MobiDB-lite"/>
    </source>
</evidence>
<name>A0ABD1DRT3_CULPP</name>
<feature type="compositionally biased region" description="Basic residues" evidence="1">
    <location>
        <begin position="158"/>
        <end position="179"/>
    </location>
</feature>
<accession>A0ABD1DRT3</accession>
<evidence type="ECO:0000313" key="3">
    <source>
        <dbReference type="EMBL" id="KAL1401632.1"/>
    </source>
</evidence>
<dbReference type="EMBL" id="JBEHCU010004432">
    <property type="protein sequence ID" value="KAL1401632.1"/>
    <property type="molecule type" value="Genomic_DNA"/>
</dbReference>
<keyword evidence="4" id="KW-1185">Reference proteome</keyword>
<comment type="caution">
    <text evidence="3">The sequence shown here is derived from an EMBL/GenBank/DDBJ whole genome shotgun (WGS) entry which is preliminary data.</text>
</comment>
<feature type="signal peptide" evidence="2">
    <location>
        <begin position="1"/>
        <end position="29"/>
    </location>
</feature>
<reference evidence="3 4" key="1">
    <citation type="submission" date="2024-05" db="EMBL/GenBank/DDBJ databases">
        <title>Culex pipiens pipiens assembly and annotation.</title>
        <authorList>
            <person name="Alout H."/>
            <person name="Durand T."/>
        </authorList>
    </citation>
    <scope>NUCLEOTIDE SEQUENCE [LARGE SCALE GENOMIC DNA]</scope>
    <source>
        <strain evidence="3">HA-2024</strain>
        <tissue evidence="3">Whole body</tissue>
    </source>
</reference>
<feature type="region of interest" description="Disordered" evidence="1">
    <location>
        <begin position="106"/>
        <end position="179"/>
    </location>
</feature>
<evidence type="ECO:0000256" key="2">
    <source>
        <dbReference type="SAM" id="SignalP"/>
    </source>
</evidence>
<feature type="compositionally biased region" description="Gly residues" evidence="1">
    <location>
        <begin position="135"/>
        <end position="144"/>
    </location>
</feature>
<dbReference type="Proteomes" id="UP001562425">
    <property type="component" value="Unassembled WGS sequence"/>
</dbReference>
<organism evidence="3 4">
    <name type="scientific">Culex pipiens pipiens</name>
    <name type="common">Northern house mosquito</name>
    <dbReference type="NCBI Taxonomy" id="38569"/>
    <lineage>
        <taxon>Eukaryota</taxon>
        <taxon>Metazoa</taxon>
        <taxon>Ecdysozoa</taxon>
        <taxon>Arthropoda</taxon>
        <taxon>Hexapoda</taxon>
        <taxon>Insecta</taxon>
        <taxon>Pterygota</taxon>
        <taxon>Neoptera</taxon>
        <taxon>Endopterygota</taxon>
        <taxon>Diptera</taxon>
        <taxon>Nematocera</taxon>
        <taxon>Culicoidea</taxon>
        <taxon>Culicidae</taxon>
        <taxon>Culicinae</taxon>
        <taxon>Culicini</taxon>
        <taxon>Culex</taxon>
        <taxon>Culex</taxon>
    </lineage>
</organism>
<protein>
    <submittedName>
        <fullName evidence="3">Uncharacterized protein</fullName>
    </submittedName>
</protein>
<feature type="region of interest" description="Disordered" evidence="1">
    <location>
        <begin position="400"/>
        <end position="421"/>
    </location>
</feature>
<feature type="compositionally biased region" description="Polar residues" evidence="1">
    <location>
        <begin position="407"/>
        <end position="421"/>
    </location>
</feature>
<sequence>MGNQVKMKCPTRSILLVVLTICVTSSVGGSRGLSYVELLKKLTDAKANAGAVDVRTNLRSIRELAIQSGLMVPRNETTTTTPVTTSLPSSAPALRDHQLLELRRIDPSRKEQATAMMGRKKGQGGGSNNNIVVTDGGGGHGGGSYHVYSEESGEGGKKGKKGRKKRNKRKKHRKGWKKHMKKAVPIGLGILALKALLLHFVLKKLVLATGLSLLLSKKSLLVSALIALKLMFQHPHSSDKSESSKLEVVHIPIRKETGFHKKIQLQKVKVKPQFKIKKLTTTKKPGYGPYAIKHTHQQMEDFGGKYIPLGYESQQHNYYDITTPPPSTYVDQLPETGEDNFFDVNDLQFARRDGWDGWTGWNRGENGDPYGGAFEQKQFSDGGDYGQGYYNSHGGFFQQQQQQQQQNNEWTGQVSGDSQTPYKQRNLAQMKYRRRRLAVGRTVK</sequence>
<keyword evidence="2" id="KW-0732">Signal</keyword>
<feature type="chain" id="PRO_5044854564" evidence="2">
    <location>
        <begin position="30"/>
        <end position="444"/>
    </location>
</feature>